<dbReference type="EMBL" id="RCUY01000002">
    <property type="protein sequence ID" value="RLP83818.1"/>
    <property type="molecule type" value="Genomic_DNA"/>
</dbReference>
<evidence type="ECO:0000259" key="6">
    <source>
        <dbReference type="PROSITE" id="PS51078"/>
    </source>
</evidence>
<dbReference type="Gene3D" id="3.30.450.40">
    <property type="match status" value="1"/>
</dbReference>
<dbReference type="InterPro" id="IPR050707">
    <property type="entry name" value="HTH_MetabolicPath_Reg"/>
</dbReference>
<evidence type="ECO:0000313" key="7">
    <source>
        <dbReference type="EMBL" id="RLP83818.1"/>
    </source>
</evidence>
<dbReference type="GO" id="GO:0003677">
    <property type="term" value="F:DNA binding"/>
    <property type="evidence" value="ECO:0007669"/>
    <property type="project" value="UniProtKB-KW"/>
</dbReference>
<dbReference type="Proteomes" id="UP000269438">
    <property type="component" value="Unassembled WGS sequence"/>
</dbReference>
<comment type="caution">
    <text evidence="7">The sequence shown here is derived from an EMBL/GenBank/DDBJ whole genome shotgun (WGS) entry which is preliminary data.</text>
</comment>
<dbReference type="InterPro" id="IPR005471">
    <property type="entry name" value="Tscrpt_reg_IclR_N"/>
</dbReference>
<sequence length="310" mass="31205">MSVGPTRETAAGSVHSNTMSIDPAAASPAESAPAYAAPAVEKALDILEFLAETPGPVSQQAIAQHTGRSAAQIFRVLSVLERRGYIARDEGSGLYSLSLRLFELAHRHDPIRSLVWLAQPIMRRLATSVGQSCNLGYRAGDHLVILAESAGPGDFGFRVRVGAEFDLRGTNAGRVLLAFADAGGAGAATAVAAADAALDADADAAAGSDAAGVDASLADTLAVIRTAGIAEQPDGLYPGVTDLSAPILSREGVALACLTVPYVATSLSTHPAGFVREELLAAAAAITELLAGADAAPSGASGIPSAANAG</sequence>
<dbReference type="Pfam" id="PF09339">
    <property type="entry name" value="HTH_IclR"/>
    <property type="match status" value="1"/>
</dbReference>
<evidence type="ECO:0000256" key="1">
    <source>
        <dbReference type="ARBA" id="ARBA00023015"/>
    </source>
</evidence>
<keyword evidence="3" id="KW-0804">Transcription</keyword>
<feature type="domain" description="IclR-ED" evidence="6">
    <location>
        <begin position="100"/>
        <end position="292"/>
    </location>
</feature>
<dbReference type="PANTHER" id="PTHR30136:SF7">
    <property type="entry name" value="HTH-TYPE TRANSCRIPTIONAL REGULATOR KDGR-RELATED"/>
    <property type="match status" value="1"/>
</dbReference>
<dbReference type="Pfam" id="PF01614">
    <property type="entry name" value="IclR_C"/>
    <property type="match status" value="1"/>
</dbReference>
<dbReference type="PANTHER" id="PTHR30136">
    <property type="entry name" value="HELIX-TURN-HELIX TRANSCRIPTIONAL REGULATOR, ICLR FAMILY"/>
    <property type="match status" value="1"/>
</dbReference>
<evidence type="ECO:0000256" key="3">
    <source>
        <dbReference type="ARBA" id="ARBA00023163"/>
    </source>
</evidence>
<keyword evidence="2" id="KW-0238">DNA-binding</keyword>
<evidence type="ECO:0000259" key="5">
    <source>
        <dbReference type="PROSITE" id="PS51077"/>
    </source>
</evidence>
<reference evidence="7 8" key="1">
    <citation type="submission" date="2018-10" db="EMBL/GenBank/DDBJ databases">
        <authorList>
            <person name="Li J."/>
        </authorList>
    </citation>
    <scope>NUCLEOTIDE SEQUENCE [LARGE SCALE GENOMIC DNA]</scope>
    <source>
        <strain evidence="7 8">JCM 11654</strain>
    </source>
</reference>
<protein>
    <submittedName>
        <fullName evidence="7">IclR family transcriptional regulator</fullName>
    </submittedName>
</protein>
<dbReference type="PROSITE" id="PS51078">
    <property type="entry name" value="ICLR_ED"/>
    <property type="match status" value="1"/>
</dbReference>
<dbReference type="InterPro" id="IPR029016">
    <property type="entry name" value="GAF-like_dom_sf"/>
</dbReference>
<dbReference type="InterPro" id="IPR036388">
    <property type="entry name" value="WH-like_DNA-bd_sf"/>
</dbReference>
<dbReference type="OrthoDB" id="8479143at2"/>
<gene>
    <name evidence="7" type="ORF">D9V34_03130</name>
</gene>
<dbReference type="PROSITE" id="PS51077">
    <property type="entry name" value="HTH_ICLR"/>
    <property type="match status" value="1"/>
</dbReference>
<dbReference type="SMART" id="SM00346">
    <property type="entry name" value="HTH_ICLR"/>
    <property type="match status" value="1"/>
</dbReference>
<dbReference type="SUPFAM" id="SSF55781">
    <property type="entry name" value="GAF domain-like"/>
    <property type="match status" value="1"/>
</dbReference>
<accession>A0A3L7AWA7</accession>
<evidence type="ECO:0000313" key="8">
    <source>
        <dbReference type="Proteomes" id="UP000269438"/>
    </source>
</evidence>
<dbReference type="InterPro" id="IPR014757">
    <property type="entry name" value="Tscrpt_reg_IclR_C"/>
</dbReference>
<feature type="region of interest" description="Disordered" evidence="4">
    <location>
        <begin position="1"/>
        <end position="25"/>
    </location>
</feature>
<dbReference type="AlphaFoldDB" id="A0A3L7AWA7"/>
<dbReference type="InterPro" id="IPR036390">
    <property type="entry name" value="WH_DNA-bd_sf"/>
</dbReference>
<dbReference type="SUPFAM" id="SSF46785">
    <property type="entry name" value="Winged helix' DNA-binding domain"/>
    <property type="match status" value="1"/>
</dbReference>
<dbReference type="Gene3D" id="1.10.10.10">
    <property type="entry name" value="Winged helix-like DNA-binding domain superfamily/Winged helix DNA-binding domain"/>
    <property type="match status" value="1"/>
</dbReference>
<dbReference type="GO" id="GO:0045892">
    <property type="term" value="P:negative regulation of DNA-templated transcription"/>
    <property type="evidence" value="ECO:0007669"/>
    <property type="project" value="TreeGrafter"/>
</dbReference>
<proteinExistence type="predicted"/>
<organism evidence="7 8">
    <name type="scientific">Mycetocola lacteus</name>
    <dbReference type="NCBI Taxonomy" id="76637"/>
    <lineage>
        <taxon>Bacteria</taxon>
        <taxon>Bacillati</taxon>
        <taxon>Actinomycetota</taxon>
        <taxon>Actinomycetes</taxon>
        <taxon>Micrococcales</taxon>
        <taxon>Microbacteriaceae</taxon>
        <taxon>Mycetocola</taxon>
    </lineage>
</organism>
<feature type="domain" description="HTH iclR-type" evidence="5">
    <location>
        <begin position="37"/>
        <end position="99"/>
    </location>
</feature>
<keyword evidence="1" id="KW-0805">Transcription regulation</keyword>
<keyword evidence="8" id="KW-1185">Reference proteome</keyword>
<name>A0A3L7AWA7_9MICO</name>
<evidence type="ECO:0000256" key="2">
    <source>
        <dbReference type="ARBA" id="ARBA00023125"/>
    </source>
</evidence>
<dbReference type="GO" id="GO:0003700">
    <property type="term" value="F:DNA-binding transcription factor activity"/>
    <property type="evidence" value="ECO:0007669"/>
    <property type="project" value="TreeGrafter"/>
</dbReference>
<evidence type="ECO:0000256" key="4">
    <source>
        <dbReference type="SAM" id="MobiDB-lite"/>
    </source>
</evidence>